<feature type="domain" description="Large ribosomal subunit protein mL44 endonuclease" evidence="1">
    <location>
        <begin position="42"/>
        <end position="112"/>
    </location>
</feature>
<dbReference type="STRING" id="151549.A0A4C1SV58"/>
<gene>
    <name evidence="2" type="primary">MRPL44</name>
    <name evidence="2" type="ORF">EVAR_101507_1</name>
</gene>
<dbReference type="GO" id="GO:0004525">
    <property type="term" value="F:ribonuclease III activity"/>
    <property type="evidence" value="ECO:0007669"/>
    <property type="project" value="InterPro"/>
</dbReference>
<dbReference type="InterPro" id="IPR055189">
    <property type="entry name" value="RM44_endonuclase"/>
</dbReference>
<name>A0A4C1SV58_EUMVA</name>
<keyword evidence="2" id="KW-0689">Ribosomal protein</keyword>
<dbReference type="Gene3D" id="1.10.1520.10">
    <property type="entry name" value="Ribonuclease III domain"/>
    <property type="match status" value="1"/>
</dbReference>
<dbReference type="AlphaFoldDB" id="A0A4C1SV58"/>
<dbReference type="Pfam" id="PF22935">
    <property type="entry name" value="RM44_endonuclase"/>
    <property type="match status" value="1"/>
</dbReference>
<dbReference type="SUPFAM" id="SSF69065">
    <property type="entry name" value="RNase III domain-like"/>
    <property type="match status" value="1"/>
</dbReference>
<dbReference type="GO" id="GO:0006396">
    <property type="term" value="P:RNA processing"/>
    <property type="evidence" value="ECO:0007669"/>
    <property type="project" value="InterPro"/>
</dbReference>
<evidence type="ECO:0000313" key="3">
    <source>
        <dbReference type="Proteomes" id="UP000299102"/>
    </source>
</evidence>
<comment type="caution">
    <text evidence="2">The sequence shown here is derived from an EMBL/GenBank/DDBJ whole genome shotgun (WGS) entry which is preliminary data.</text>
</comment>
<accession>A0A4C1SV58</accession>
<keyword evidence="2" id="KW-0687">Ribonucleoprotein</keyword>
<evidence type="ECO:0000259" key="1">
    <source>
        <dbReference type="Pfam" id="PF22935"/>
    </source>
</evidence>
<sequence length="173" mass="20045">MGVGLWYRIQNDSNLHRRYTYCGCFFDLLHVVMEHLIKVLYIAKEYVDKFINYSLPNVPHEGQISIASYLLSTETLSYVASHLGMKELLLDADYPPSKESMAQSLLAVIGALDQSSGLKDHTFCKRFICTLLNQKIFLKCGILKNQNNYWLKYARKRTCPESRLLAIVERIRF</sequence>
<dbReference type="GO" id="GO:0005840">
    <property type="term" value="C:ribosome"/>
    <property type="evidence" value="ECO:0007669"/>
    <property type="project" value="UniProtKB-KW"/>
</dbReference>
<dbReference type="Proteomes" id="UP000299102">
    <property type="component" value="Unassembled WGS sequence"/>
</dbReference>
<reference evidence="2 3" key="1">
    <citation type="journal article" date="2019" name="Commun. Biol.">
        <title>The bagworm genome reveals a unique fibroin gene that provides high tensile strength.</title>
        <authorList>
            <person name="Kono N."/>
            <person name="Nakamura H."/>
            <person name="Ohtoshi R."/>
            <person name="Tomita M."/>
            <person name="Numata K."/>
            <person name="Arakawa K."/>
        </authorList>
    </citation>
    <scope>NUCLEOTIDE SEQUENCE [LARGE SCALE GENOMIC DNA]</scope>
</reference>
<organism evidence="2 3">
    <name type="scientific">Eumeta variegata</name>
    <name type="common">Bagworm moth</name>
    <name type="synonym">Eumeta japonica</name>
    <dbReference type="NCBI Taxonomy" id="151549"/>
    <lineage>
        <taxon>Eukaryota</taxon>
        <taxon>Metazoa</taxon>
        <taxon>Ecdysozoa</taxon>
        <taxon>Arthropoda</taxon>
        <taxon>Hexapoda</taxon>
        <taxon>Insecta</taxon>
        <taxon>Pterygota</taxon>
        <taxon>Neoptera</taxon>
        <taxon>Endopterygota</taxon>
        <taxon>Lepidoptera</taxon>
        <taxon>Glossata</taxon>
        <taxon>Ditrysia</taxon>
        <taxon>Tineoidea</taxon>
        <taxon>Psychidae</taxon>
        <taxon>Oiketicinae</taxon>
        <taxon>Eumeta</taxon>
    </lineage>
</organism>
<proteinExistence type="predicted"/>
<dbReference type="OrthoDB" id="444135at2759"/>
<protein>
    <submittedName>
        <fullName evidence="2">39S ribosomal protein L44, mitochondrial</fullName>
    </submittedName>
</protein>
<evidence type="ECO:0000313" key="2">
    <source>
        <dbReference type="EMBL" id="GBP05826.1"/>
    </source>
</evidence>
<dbReference type="InterPro" id="IPR036389">
    <property type="entry name" value="RNase_III_sf"/>
</dbReference>
<dbReference type="EMBL" id="BGZK01007838">
    <property type="protein sequence ID" value="GBP05826.1"/>
    <property type="molecule type" value="Genomic_DNA"/>
</dbReference>
<keyword evidence="3" id="KW-1185">Reference proteome</keyword>